<comment type="caution">
    <text evidence="3">The sequence shown here is derived from an EMBL/GenBank/DDBJ whole genome shotgun (WGS) entry which is preliminary data.</text>
</comment>
<evidence type="ECO:0000259" key="2">
    <source>
        <dbReference type="PROSITE" id="PS51782"/>
    </source>
</evidence>
<evidence type="ECO:0000313" key="4">
    <source>
        <dbReference type="Proteomes" id="UP000245474"/>
    </source>
</evidence>
<dbReference type="SMART" id="SM00257">
    <property type="entry name" value="LysM"/>
    <property type="match status" value="1"/>
</dbReference>
<protein>
    <submittedName>
        <fullName evidence="3">Peptidoglycan-binding protein</fullName>
    </submittedName>
</protein>
<dbReference type="InterPro" id="IPR018392">
    <property type="entry name" value="LysM"/>
</dbReference>
<keyword evidence="1" id="KW-0732">Signal</keyword>
<dbReference type="InterPro" id="IPR036779">
    <property type="entry name" value="LysM_dom_sf"/>
</dbReference>
<dbReference type="OrthoDB" id="9765158at2"/>
<dbReference type="AlphaFoldDB" id="A0A2U2MZC7"/>
<feature type="chain" id="PRO_5015458595" evidence="1">
    <location>
        <begin position="24"/>
        <end position="345"/>
    </location>
</feature>
<dbReference type="CDD" id="cd00118">
    <property type="entry name" value="LysM"/>
    <property type="match status" value="1"/>
</dbReference>
<evidence type="ECO:0000313" key="3">
    <source>
        <dbReference type="EMBL" id="PWG62230.1"/>
    </source>
</evidence>
<feature type="signal peptide" evidence="1">
    <location>
        <begin position="1"/>
        <end position="23"/>
    </location>
</feature>
<name>A0A2U2MZC7_9GAMM</name>
<accession>A0A2U2MZC7</accession>
<dbReference type="PROSITE" id="PS51782">
    <property type="entry name" value="LYSM"/>
    <property type="match status" value="1"/>
</dbReference>
<dbReference type="EMBL" id="QFFI01000021">
    <property type="protein sequence ID" value="PWG62230.1"/>
    <property type="molecule type" value="Genomic_DNA"/>
</dbReference>
<dbReference type="PANTHER" id="PTHR34700:SF4">
    <property type="entry name" value="PHAGE-LIKE ELEMENT PBSX PROTEIN XKDP"/>
    <property type="match status" value="1"/>
</dbReference>
<dbReference type="Pfam" id="PF01476">
    <property type="entry name" value="LysM"/>
    <property type="match status" value="1"/>
</dbReference>
<dbReference type="Proteomes" id="UP000245474">
    <property type="component" value="Unassembled WGS sequence"/>
</dbReference>
<dbReference type="Gene3D" id="3.10.350.10">
    <property type="entry name" value="LysM domain"/>
    <property type="match status" value="1"/>
</dbReference>
<gene>
    <name evidence="3" type="ORF">DEM34_13055</name>
</gene>
<dbReference type="RefSeq" id="WP_109679264.1">
    <property type="nucleotide sequence ID" value="NZ_CP086615.1"/>
</dbReference>
<sequence length="345" mass="38371">MFRHTIRRALCVLAFAAVAPALAQNGDALRDDHPERYTVQPGDTLWGISGRFLNDPWYWPEIWYENPEIDNPHLIYPGDVIRLTVVDGEPRLTVQRGGGTVKLSPQVREQSLDQAVQTIPISAIRPFLTGDRVVGREVLDEAPYIVAGGEERVLGARGDTVYARGLPAEPARGWSVVREHGAIEDPETGEVLGYEARRLGEVRLEREGDPATFRIAESLREIRAGDRLLVTEQRELQAQFTPRAPERSVEAVIVSARDRVSQIGQYDVVILNRGSVDGLEPGHVLEVFKRGREVVDRFAEDEEIVTLPAEKAGELIIFRTAEQLSFGLVMEASRAMGINDLARSP</sequence>
<keyword evidence="4" id="KW-1185">Reference proteome</keyword>
<feature type="domain" description="LysM" evidence="2">
    <location>
        <begin position="35"/>
        <end position="83"/>
    </location>
</feature>
<dbReference type="SUPFAM" id="SSF54106">
    <property type="entry name" value="LysM domain"/>
    <property type="match status" value="1"/>
</dbReference>
<organism evidence="3 4">
    <name type="scientific">Sediminicurvatus halobius</name>
    <dbReference type="NCBI Taxonomy" id="2182432"/>
    <lineage>
        <taxon>Bacteria</taxon>
        <taxon>Pseudomonadati</taxon>
        <taxon>Pseudomonadota</taxon>
        <taxon>Gammaproteobacteria</taxon>
        <taxon>Chromatiales</taxon>
        <taxon>Ectothiorhodospiraceae</taxon>
        <taxon>Sediminicurvatus</taxon>
    </lineage>
</organism>
<reference evidence="3 4" key="1">
    <citation type="submission" date="2018-05" db="EMBL/GenBank/DDBJ databases">
        <title>Spiribacter halobius sp. nov., a moderately halophilic bacterium isolated from marine solar saltern.</title>
        <authorList>
            <person name="Zheng W.-S."/>
            <person name="Lu D.-C."/>
            <person name="Du Z.-J."/>
        </authorList>
    </citation>
    <scope>NUCLEOTIDE SEQUENCE [LARGE SCALE GENOMIC DNA]</scope>
    <source>
        <strain evidence="3 4">E85</strain>
    </source>
</reference>
<proteinExistence type="predicted"/>
<dbReference type="PANTHER" id="PTHR34700">
    <property type="entry name" value="POTASSIUM BINDING PROTEIN KBP"/>
    <property type="match status" value="1"/>
</dbReference>
<evidence type="ECO:0000256" key="1">
    <source>
        <dbReference type="SAM" id="SignalP"/>
    </source>
</evidence>
<dbReference type="InterPro" id="IPR052196">
    <property type="entry name" value="Bact_Kbp"/>
</dbReference>